<dbReference type="PANTHER" id="PTHR35336:SF5">
    <property type="entry name" value="ADENOSYLCOBINAMIDE AMIDOHYDROLASE"/>
    <property type="match status" value="1"/>
</dbReference>
<accession>A0A1P8V019</accession>
<dbReference type="Pfam" id="PF01955">
    <property type="entry name" value="CbiZ"/>
    <property type="match status" value="1"/>
</dbReference>
<dbReference type="STRING" id="1250539.Ga0080574_TMP4655"/>
<evidence type="ECO:0000313" key="1">
    <source>
        <dbReference type="EMBL" id="APZ54989.1"/>
    </source>
</evidence>
<evidence type="ECO:0000313" key="2">
    <source>
        <dbReference type="Proteomes" id="UP000187059"/>
    </source>
</evidence>
<protein>
    <submittedName>
        <fullName evidence="1">Adenosylcobinamide amidohydrolase</fullName>
        <ecNumber evidence="1">3.5.1.90</ecNumber>
    </submittedName>
</protein>
<dbReference type="PANTHER" id="PTHR35336">
    <property type="entry name" value="ADENOSYLCOBINAMIDE AMIDOHYDROLASE"/>
    <property type="match status" value="1"/>
</dbReference>
<dbReference type="GO" id="GO:0043756">
    <property type="term" value="F:adenosylcobinamide hydrolase activity"/>
    <property type="evidence" value="ECO:0007669"/>
    <property type="project" value="UniProtKB-EC"/>
</dbReference>
<keyword evidence="2" id="KW-1185">Reference proteome</keyword>
<gene>
    <name evidence="1" type="ORF">Ga0080574_TMP4655</name>
</gene>
<dbReference type="EMBL" id="CP015093">
    <property type="protein sequence ID" value="APZ54989.1"/>
    <property type="molecule type" value="Genomic_DNA"/>
</dbReference>
<reference evidence="1 2" key="1">
    <citation type="submission" date="2016-04" db="EMBL/GenBank/DDBJ databases">
        <title>Deep-sea bacteria in the southern Pacific.</title>
        <authorList>
            <person name="Tang K."/>
        </authorList>
    </citation>
    <scope>NUCLEOTIDE SEQUENCE [LARGE SCALE GENOMIC DNA]</scope>
    <source>
        <strain evidence="1 2">JLT2014</strain>
    </source>
</reference>
<dbReference type="RefSeq" id="WP_076705295.1">
    <property type="nucleotide sequence ID" value="NZ_CP015093.1"/>
</dbReference>
<dbReference type="OrthoDB" id="9767827at2"/>
<sequence length="213" mass="22817">MLHLSPPWFSLDLGQDMPVLSWAPHNGGLTRARRILWREVRNADLTETLDVTDWLRRELGAINASDAVCFLTSRKLSAAITREHTEGGVTAKAVVTAGLSNAERIGTRLPQTWKDWGTINIALTLSAPLTPPARIEALSLVAEARTTAVIDTGVTLPTGTATGTGTDCIAVAAPEGEIAYAGKHTDAGHAIGRAVYDATLTAVQDWLRDSARW</sequence>
<dbReference type="AlphaFoldDB" id="A0A1P8V019"/>
<proteinExistence type="predicted"/>
<dbReference type="KEGG" id="paby:Ga0080574_TMP4655"/>
<dbReference type="Proteomes" id="UP000187059">
    <property type="component" value="Chromosome"/>
</dbReference>
<name>A0A1P8V019_9RHOB</name>
<dbReference type="EC" id="3.5.1.90" evidence="1"/>
<organism evidence="1 2">
    <name type="scientific">Salipiger abyssi</name>
    <dbReference type="NCBI Taxonomy" id="1250539"/>
    <lineage>
        <taxon>Bacteria</taxon>
        <taxon>Pseudomonadati</taxon>
        <taxon>Pseudomonadota</taxon>
        <taxon>Alphaproteobacteria</taxon>
        <taxon>Rhodobacterales</taxon>
        <taxon>Roseobacteraceae</taxon>
        <taxon>Salipiger</taxon>
    </lineage>
</organism>
<dbReference type="InterPro" id="IPR002808">
    <property type="entry name" value="AdoCbi_amidolase"/>
</dbReference>
<keyword evidence="1" id="KW-0378">Hydrolase</keyword>
<dbReference type="InterPro" id="IPR052209">
    <property type="entry name" value="CbiZ"/>
</dbReference>